<dbReference type="SUPFAM" id="SSF48225">
    <property type="entry name" value="Seven-hairpin glycosidases"/>
    <property type="match status" value="1"/>
</dbReference>
<keyword evidence="7" id="KW-0479">Metal-binding</keyword>
<dbReference type="GO" id="GO:0000139">
    <property type="term" value="C:Golgi membrane"/>
    <property type="evidence" value="ECO:0007669"/>
    <property type="project" value="TreeGrafter"/>
</dbReference>
<protein>
    <recommendedName>
        <fullName evidence="9">alpha-1,2-Mannosidase</fullName>
        <ecNumber evidence="9">3.2.1.-</ecNumber>
    </recommendedName>
</protein>
<evidence type="ECO:0000256" key="7">
    <source>
        <dbReference type="PIRSR" id="PIRSR601382-2"/>
    </source>
</evidence>
<evidence type="ECO:0000256" key="8">
    <source>
        <dbReference type="PIRSR" id="PIRSR601382-3"/>
    </source>
</evidence>
<feature type="region of interest" description="Disordered" evidence="10">
    <location>
        <begin position="172"/>
        <end position="214"/>
    </location>
</feature>
<dbReference type="GO" id="GO:0005783">
    <property type="term" value="C:endoplasmic reticulum"/>
    <property type="evidence" value="ECO:0007669"/>
    <property type="project" value="TreeGrafter"/>
</dbReference>
<feature type="active site" description="Proton donor" evidence="6">
    <location>
        <position position="319"/>
    </location>
</feature>
<sequence length="698" mass="78481">MPLPAEKPSRRKHHAADVPNGTGGGGRGFLSVRTVFCGVAVVFTICSFQLVLLFSHTDPAYESQSQNARLWHYLQVHEANLTALALQQRELTRLMGQLNNLLVGQQKELHQVEDQLAQQPSPAQLPVANLPEGSADTAVLRKMKELKKQHQEELNRQYNEIAKLQAAVSRLSSDAPAVPVQTMPPEMPTEAPQSPPEDPGSEKSPSPPGSSAEWPEQWLHRFSASDLEASAKEAEQWRLMARNAAIHAWKGYRERAWGKDEMKPVSGAPGRVWGNTGLQILDALSTLWIMDLKEQFDEAADWVSQSLKFDHPAPVSFFEITIRALGGLLSAHALSGRPIFLQKARELGDKLLKAFNGQTGFPFTQLNLRTGEGKKGWYSGVVLAEAGTVQLEFRYLSQQSNDPKYAAAGDRAMRQILQAENGQGLVPWGLASSGPPRFTNSHITFGAMGDSYYEYLLKMYLQTDRSEPEWINAWRRAMDKMMSRLIFTSKGGLTYIAEEKNSRTDHKMDHLACFVGGMLIYGSRQINPEDVDSRWEQTAAGITETCYEMYHRQPSHLAPEASRFNPQGVRGQDMSVWNNAGQYLLRPEAAEAIFYMFYYTGDPKYRRWAGEIMEAIEKNCRTTHGYSAVTDVRRSPVTLRNEMETFFLAETLKYLYLTFVPNPRTVLNLDDFVITTEAHPLRIAKVGKANRQQRFLGK</sequence>
<dbReference type="GO" id="GO:0005509">
    <property type="term" value="F:calcium ion binding"/>
    <property type="evidence" value="ECO:0007669"/>
    <property type="project" value="InterPro"/>
</dbReference>
<feature type="disulfide bond" evidence="8">
    <location>
        <begin position="513"/>
        <end position="546"/>
    </location>
</feature>
<dbReference type="InterPro" id="IPR036026">
    <property type="entry name" value="Seven-hairpin_glycosidases"/>
</dbReference>
<name>A0A1Q9F431_SYMMI</name>
<keyword evidence="12" id="KW-1185">Reference proteome</keyword>
<comment type="caution">
    <text evidence="11">The sequence shown here is derived from an EMBL/GenBank/DDBJ whole genome shotgun (WGS) entry which is preliminary data.</text>
</comment>
<gene>
    <name evidence="11" type="primary">MNS1</name>
    <name evidence="11" type="ORF">AK812_SmicGene1440</name>
</gene>
<evidence type="ECO:0000313" key="12">
    <source>
        <dbReference type="Proteomes" id="UP000186817"/>
    </source>
</evidence>
<feature type="active site" evidence="6">
    <location>
        <position position="588"/>
    </location>
</feature>
<keyword evidence="9" id="KW-0326">Glycosidase</keyword>
<reference evidence="11 12" key="1">
    <citation type="submission" date="2016-02" db="EMBL/GenBank/DDBJ databases">
        <title>Genome analysis of coral dinoflagellate symbionts highlights evolutionary adaptations to a symbiotic lifestyle.</title>
        <authorList>
            <person name="Aranda M."/>
            <person name="Li Y."/>
            <person name="Liew Y.J."/>
            <person name="Baumgarten S."/>
            <person name="Simakov O."/>
            <person name="Wilson M."/>
            <person name="Piel J."/>
            <person name="Ashoor H."/>
            <person name="Bougouffa S."/>
            <person name="Bajic V.B."/>
            <person name="Ryu T."/>
            <person name="Ravasi T."/>
            <person name="Bayer T."/>
            <person name="Micklem G."/>
            <person name="Kim H."/>
            <person name="Bhak J."/>
            <person name="Lajeunesse T.C."/>
            <person name="Voolstra C.R."/>
        </authorList>
    </citation>
    <scope>NUCLEOTIDE SEQUENCE [LARGE SCALE GENOMIC DNA]</scope>
    <source>
        <strain evidence="11 12">CCMP2467</strain>
    </source>
</reference>
<dbReference type="InterPro" id="IPR012341">
    <property type="entry name" value="6hp_glycosidase-like_sf"/>
</dbReference>
<dbReference type="EC" id="3.2.1.-" evidence="9"/>
<comment type="similarity">
    <text evidence="3 9">Belongs to the glycosyl hydrolase 47 family.</text>
</comment>
<dbReference type="GO" id="GO:0005975">
    <property type="term" value="P:carbohydrate metabolic process"/>
    <property type="evidence" value="ECO:0007669"/>
    <property type="project" value="InterPro"/>
</dbReference>
<keyword evidence="7" id="KW-0106">Calcium</keyword>
<dbReference type="AlphaFoldDB" id="A0A1Q9F431"/>
<feature type="active site" evidence="6">
    <location>
        <position position="450"/>
    </location>
</feature>
<accession>A0A1Q9F431</accession>
<evidence type="ECO:0000256" key="10">
    <source>
        <dbReference type="SAM" id="MobiDB-lite"/>
    </source>
</evidence>
<dbReference type="Proteomes" id="UP000186817">
    <property type="component" value="Unassembled WGS sequence"/>
</dbReference>
<proteinExistence type="inferred from homology"/>
<dbReference type="GO" id="GO:0004571">
    <property type="term" value="F:mannosyl-oligosaccharide 1,2-alpha-mannosidase activity"/>
    <property type="evidence" value="ECO:0007669"/>
    <property type="project" value="InterPro"/>
</dbReference>
<evidence type="ECO:0000256" key="1">
    <source>
        <dbReference type="ARBA" id="ARBA00001913"/>
    </source>
</evidence>
<dbReference type="PANTHER" id="PTHR11742">
    <property type="entry name" value="MANNOSYL-OLIGOSACCHARIDE ALPHA-1,2-MANNOSIDASE-RELATED"/>
    <property type="match status" value="1"/>
</dbReference>
<evidence type="ECO:0000256" key="2">
    <source>
        <dbReference type="ARBA" id="ARBA00004922"/>
    </source>
</evidence>
<dbReference type="OrthoDB" id="8118055at2759"/>
<dbReference type="PANTHER" id="PTHR11742:SF6">
    <property type="entry name" value="MANNOSYL-OLIGOSACCHARIDE ALPHA-1,2-MANNOSIDASE IA-RELATED"/>
    <property type="match status" value="1"/>
</dbReference>
<dbReference type="InterPro" id="IPR050749">
    <property type="entry name" value="Glycosyl_Hydrolase_47"/>
</dbReference>
<evidence type="ECO:0000313" key="11">
    <source>
        <dbReference type="EMBL" id="OLQ14421.1"/>
    </source>
</evidence>
<keyword evidence="4 9" id="KW-0378">Hydrolase</keyword>
<dbReference type="Pfam" id="PF01532">
    <property type="entry name" value="Glyco_hydro_47"/>
    <property type="match status" value="1"/>
</dbReference>
<evidence type="ECO:0000256" key="6">
    <source>
        <dbReference type="PIRSR" id="PIRSR601382-1"/>
    </source>
</evidence>
<dbReference type="InterPro" id="IPR001382">
    <property type="entry name" value="Glyco_hydro_47"/>
</dbReference>
<evidence type="ECO:0000256" key="9">
    <source>
        <dbReference type="RuleBase" id="RU361193"/>
    </source>
</evidence>
<dbReference type="OMA" id="AAFKHSW"/>
<comment type="cofactor">
    <cofactor evidence="1 7">
        <name>Ca(2+)</name>
        <dbReference type="ChEBI" id="CHEBI:29108"/>
    </cofactor>
</comment>
<evidence type="ECO:0000256" key="5">
    <source>
        <dbReference type="ARBA" id="ARBA00023157"/>
    </source>
</evidence>
<keyword evidence="5 8" id="KW-1015">Disulfide bond</keyword>
<dbReference type="Gene3D" id="1.50.10.10">
    <property type="match status" value="1"/>
</dbReference>
<feature type="binding site" evidence="7">
    <location>
        <position position="676"/>
    </location>
    <ligand>
        <name>Ca(2+)</name>
        <dbReference type="ChEBI" id="CHEBI:29108"/>
    </ligand>
</feature>
<feature type="active site" description="Proton donor" evidence="6">
    <location>
        <position position="560"/>
    </location>
</feature>
<feature type="region of interest" description="Disordered" evidence="10">
    <location>
        <begin position="1"/>
        <end position="23"/>
    </location>
</feature>
<comment type="pathway">
    <text evidence="2">Protein modification; protein glycosylation.</text>
</comment>
<evidence type="ECO:0000256" key="3">
    <source>
        <dbReference type="ARBA" id="ARBA00007658"/>
    </source>
</evidence>
<organism evidence="11 12">
    <name type="scientific">Symbiodinium microadriaticum</name>
    <name type="common">Dinoflagellate</name>
    <name type="synonym">Zooxanthella microadriatica</name>
    <dbReference type="NCBI Taxonomy" id="2951"/>
    <lineage>
        <taxon>Eukaryota</taxon>
        <taxon>Sar</taxon>
        <taxon>Alveolata</taxon>
        <taxon>Dinophyceae</taxon>
        <taxon>Suessiales</taxon>
        <taxon>Symbiodiniaceae</taxon>
        <taxon>Symbiodinium</taxon>
    </lineage>
</organism>
<dbReference type="PRINTS" id="PR00747">
    <property type="entry name" value="GLYHDRLASE47"/>
</dbReference>
<dbReference type="EMBL" id="LSRX01000015">
    <property type="protein sequence ID" value="OLQ14421.1"/>
    <property type="molecule type" value="Genomic_DNA"/>
</dbReference>
<evidence type="ECO:0000256" key="4">
    <source>
        <dbReference type="ARBA" id="ARBA00022801"/>
    </source>
</evidence>